<evidence type="ECO:0000313" key="3">
    <source>
        <dbReference type="Proteomes" id="UP000055045"/>
    </source>
</evidence>
<reference evidence="2 3" key="1">
    <citation type="submission" date="2015-10" db="EMBL/GenBank/DDBJ databases">
        <title>Genome sequencing of Penicillium freii.</title>
        <authorList>
            <person name="Nguyen H.D."/>
            <person name="Visagie C.M."/>
            <person name="Seifert K.A."/>
        </authorList>
    </citation>
    <scope>NUCLEOTIDE SEQUENCE [LARGE SCALE GENOMIC DNA]</scope>
    <source>
        <strain evidence="2 3">DAOM 242723</strain>
    </source>
</reference>
<keyword evidence="3" id="KW-1185">Reference proteome</keyword>
<organism evidence="2 3">
    <name type="scientific">Penicillium freii</name>
    <dbReference type="NCBI Taxonomy" id="48697"/>
    <lineage>
        <taxon>Eukaryota</taxon>
        <taxon>Fungi</taxon>
        <taxon>Dikarya</taxon>
        <taxon>Ascomycota</taxon>
        <taxon>Pezizomycotina</taxon>
        <taxon>Eurotiomycetes</taxon>
        <taxon>Eurotiomycetidae</taxon>
        <taxon>Eurotiales</taxon>
        <taxon>Aspergillaceae</taxon>
        <taxon>Penicillium</taxon>
    </lineage>
</organism>
<dbReference type="EMBL" id="LLXE01000022">
    <property type="protein sequence ID" value="KUM65643.1"/>
    <property type="molecule type" value="Genomic_DNA"/>
</dbReference>
<protein>
    <submittedName>
        <fullName evidence="2">Uncharacterized protein</fullName>
    </submittedName>
</protein>
<sequence length="77" mass="8448">MDSGFLNSFSSLFFLFPSLTGRNDGADYSTSHLAAVTCRFICLIYLSFSISGAGFGLSRTYSGDNQLFSSFFSDKQK</sequence>
<dbReference type="AlphaFoldDB" id="A0A117NRH5"/>
<evidence type="ECO:0000256" key="1">
    <source>
        <dbReference type="SAM" id="Phobius"/>
    </source>
</evidence>
<accession>A0A117NRH5</accession>
<gene>
    <name evidence="2" type="ORF">ACN42_g1407</name>
</gene>
<keyword evidence="1" id="KW-0472">Membrane</keyword>
<evidence type="ECO:0000313" key="2">
    <source>
        <dbReference type="EMBL" id="KUM65643.1"/>
    </source>
</evidence>
<dbReference type="Proteomes" id="UP000055045">
    <property type="component" value="Unassembled WGS sequence"/>
</dbReference>
<name>A0A117NRH5_PENFR</name>
<proteinExistence type="predicted"/>
<comment type="caution">
    <text evidence="2">The sequence shown here is derived from an EMBL/GenBank/DDBJ whole genome shotgun (WGS) entry which is preliminary data.</text>
</comment>
<keyword evidence="1" id="KW-0812">Transmembrane</keyword>
<keyword evidence="1" id="KW-1133">Transmembrane helix</keyword>
<feature type="transmembrane region" description="Helical" evidence="1">
    <location>
        <begin position="32"/>
        <end position="57"/>
    </location>
</feature>